<dbReference type="KEGG" id="had:CDV25_02650"/>
<protein>
    <submittedName>
        <fullName evidence="4">Nicotinate phosphoribosyltransferase</fullName>
    </submittedName>
</protein>
<evidence type="ECO:0000259" key="3">
    <source>
        <dbReference type="Pfam" id="PF00156"/>
    </source>
</evidence>
<keyword evidence="1 4" id="KW-0328">Glycosyltransferase</keyword>
<sequence>MRYYSYESFKTDMKTLVCKLDFNPDGIVAISRGGLTMAHFLGIALDLRKIYTINAISFVNKVQQELQVSNIPELRDNSRILIVDEIIDSGTSMERVLSILKNINPNIEFKTAVIFAKKNARIQPDYFIQEAKEWIEFFWEVDILKSLRERRES</sequence>
<reference evidence="4 5" key="1">
    <citation type="submission" date="2017-06" db="EMBL/GenBank/DDBJ databases">
        <title>Complete genome of Helicobacter apodemus.</title>
        <authorList>
            <person name="Cho S."/>
        </authorList>
    </citation>
    <scope>NUCLEOTIDE SEQUENCE [LARGE SCALE GENOMIC DNA]</scope>
    <source>
        <strain evidence="5">SNUVETPUB-15-01</strain>
    </source>
</reference>
<accession>A0A2U8FC32</accession>
<organism evidence="4 5">
    <name type="scientific">Helicobacter apodemus</name>
    <dbReference type="NCBI Taxonomy" id="135569"/>
    <lineage>
        <taxon>Bacteria</taxon>
        <taxon>Pseudomonadati</taxon>
        <taxon>Campylobacterota</taxon>
        <taxon>Epsilonproteobacteria</taxon>
        <taxon>Campylobacterales</taxon>
        <taxon>Helicobacteraceae</taxon>
        <taxon>Helicobacter</taxon>
    </lineage>
</organism>
<dbReference type="Pfam" id="PF00156">
    <property type="entry name" value="Pribosyltran"/>
    <property type="match status" value="1"/>
</dbReference>
<dbReference type="Gene3D" id="3.40.50.2020">
    <property type="match status" value="1"/>
</dbReference>
<keyword evidence="2 4" id="KW-0808">Transferase</keyword>
<dbReference type="PANTHER" id="PTHR43363:SF1">
    <property type="entry name" value="HYPOXANTHINE-GUANINE PHOSPHORIBOSYLTRANSFERASE"/>
    <property type="match status" value="1"/>
</dbReference>
<dbReference type="OrthoDB" id="5327200at2"/>
<dbReference type="SUPFAM" id="SSF53271">
    <property type="entry name" value="PRTase-like"/>
    <property type="match status" value="1"/>
</dbReference>
<dbReference type="InterPro" id="IPR000836">
    <property type="entry name" value="PRTase_dom"/>
</dbReference>
<evidence type="ECO:0000256" key="2">
    <source>
        <dbReference type="ARBA" id="ARBA00022679"/>
    </source>
</evidence>
<evidence type="ECO:0000256" key="1">
    <source>
        <dbReference type="ARBA" id="ARBA00022676"/>
    </source>
</evidence>
<dbReference type="AlphaFoldDB" id="A0A2U8FC32"/>
<proteinExistence type="predicted"/>
<gene>
    <name evidence="4" type="ORF">CDV25_02650</name>
</gene>
<evidence type="ECO:0000313" key="5">
    <source>
        <dbReference type="Proteomes" id="UP000244890"/>
    </source>
</evidence>
<feature type="domain" description="Phosphoribosyltransferase" evidence="3">
    <location>
        <begin position="20"/>
        <end position="143"/>
    </location>
</feature>
<dbReference type="EMBL" id="CP021886">
    <property type="protein sequence ID" value="AWI33782.1"/>
    <property type="molecule type" value="Genomic_DNA"/>
</dbReference>
<dbReference type="GO" id="GO:0016757">
    <property type="term" value="F:glycosyltransferase activity"/>
    <property type="evidence" value="ECO:0007669"/>
    <property type="project" value="UniProtKB-KW"/>
</dbReference>
<name>A0A2U8FC32_9HELI</name>
<dbReference type="InterPro" id="IPR029057">
    <property type="entry name" value="PRTase-like"/>
</dbReference>
<dbReference type="PANTHER" id="PTHR43363">
    <property type="entry name" value="HYPOXANTHINE PHOSPHORIBOSYLTRANSFERASE"/>
    <property type="match status" value="1"/>
</dbReference>
<dbReference type="Proteomes" id="UP000244890">
    <property type="component" value="Chromosome"/>
</dbReference>
<dbReference type="CDD" id="cd06223">
    <property type="entry name" value="PRTases_typeI"/>
    <property type="match status" value="1"/>
</dbReference>
<dbReference type="RefSeq" id="WP_108910658.1">
    <property type="nucleotide sequence ID" value="NZ_CP021886.1"/>
</dbReference>
<evidence type="ECO:0000313" key="4">
    <source>
        <dbReference type="EMBL" id="AWI33782.1"/>
    </source>
</evidence>